<dbReference type="EMBL" id="CP050549">
    <property type="protein sequence ID" value="QND42939.1"/>
    <property type="molecule type" value="Genomic_DNA"/>
</dbReference>
<accession>A0A7G6RL07</accession>
<reference evidence="2" key="1">
    <citation type="journal article" date="2020" name="Mol. Plant Microbe">
        <title>Rhizobial microsymbionts of the narrowly endemic Oxytropis species growing in Kamchatka are characterized by significant genetic diversity and possess a set of genes that are associated with T3SS and T6SS secretion systems and can affect the development of symbiosis.</title>
        <authorList>
            <person name="Safronova V."/>
            <person name="Guro P."/>
            <person name="Sazanova A."/>
            <person name="Kuznetsova I."/>
            <person name="Belimov A."/>
            <person name="Yakubov V."/>
            <person name="Chirak E."/>
            <person name="Afonin A."/>
            <person name="Gogolev Y."/>
            <person name="Andronov E."/>
            <person name="Tikhonovich I."/>
        </authorList>
    </citation>
    <scope>NUCLEOTIDE SEQUENCE [LARGE SCALE GENOMIC DNA]</scope>
    <source>
        <strain evidence="2">RCAM0610</strain>
    </source>
</reference>
<evidence type="ECO:0000313" key="1">
    <source>
        <dbReference type="EMBL" id="QND42939.1"/>
    </source>
</evidence>
<sequence>MDFDLTLEWMIERLAEQKNKCLVTGIPFFFGATSRATRGHRIHPKAMTIDRKDNRKGYTTSNCLADLQLGQHLDQ</sequence>
<dbReference type="Gene3D" id="3.30.40.220">
    <property type="match status" value="1"/>
</dbReference>
<name>A0A7G6RL07_RHILV</name>
<protein>
    <submittedName>
        <fullName evidence="1">Uncharacterized protein</fullName>
    </submittedName>
</protein>
<gene>
    <name evidence="1" type="ORF">HB770_20735</name>
</gene>
<proteinExistence type="predicted"/>
<dbReference type="AlphaFoldDB" id="A0A7G6RL07"/>
<evidence type="ECO:0000313" key="2">
    <source>
        <dbReference type="Proteomes" id="UP000515518"/>
    </source>
</evidence>
<dbReference type="Proteomes" id="UP000515518">
    <property type="component" value="Chromosome"/>
</dbReference>
<organism evidence="1 2">
    <name type="scientific">Rhizobium leguminosarum bv. viciae</name>
    <dbReference type="NCBI Taxonomy" id="387"/>
    <lineage>
        <taxon>Bacteria</taxon>
        <taxon>Pseudomonadati</taxon>
        <taxon>Pseudomonadota</taxon>
        <taxon>Alphaproteobacteria</taxon>
        <taxon>Hyphomicrobiales</taxon>
        <taxon>Rhizobiaceae</taxon>
        <taxon>Rhizobium/Agrobacterium group</taxon>
        <taxon>Rhizobium</taxon>
    </lineage>
</organism>